<dbReference type="EMBL" id="CP006720">
    <property type="protein sequence ID" value="AHI58571.1"/>
    <property type="molecule type" value="Genomic_DNA"/>
</dbReference>
<evidence type="ECO:0000256" key="1">
    <source>
        <dbReference type="SAM" id="MobiDB-lite"/>
    </source>
</evidence>
<evidence type="ECO:0000313" key="3">
    <source>
        <dbReference type="Proteomes" id="UP000019260"/>
    </source>
</evidence>
<sequence length="423" mass="47757">MPKSQNNSTENLSKPNDLPRNDSSLDLETFSETSEISEPDENIIPEFLFHEDSPLLTAQDTSDLTNSTETKDTAEINSSEPTISRAASATNLEVGVEPNHSVNSETTDFIAQIDEIVNEHISEPDVRSFFMHVKAIVQNGFKKEELIDTFLNFLESASICVAKYTMPNFNLWKPEGLYFYYYDIAYLSIKPLVEKYLNNEKHNLTKYAQKVLATSIYLSVGCNILIQLVHTYETTYEAYEHDGGFELFKEIYFKGTNFWSTMTQGMEILNLIATICSKKENLGVQVINNITGLVSPGLNLMTYGVLTRNLITAQGLTNSLKTILEAVLPAAFSSIVDSTRGAFSIIKKITNLMTSYWNRPEEINENTPLFNNTPKSSRTQQRLLSNRRQQNLQKHQQNLAQQSQLSQDDASVNSDLTEVHVIE</sequence>
<proteinExistence type="predicted"/>
<name>W0GQR2_9MOLU</name>
<feature type="region of interest" description="Disordered" evidence="1">
    <location>
        <begin position="57"/>
        <end position="79"/>
    </location>
</feature>
<dbReference type="Proteomes" id="UP000019260">
    <property type="component" value="Chromosome"/>
</dbReference>
<evidence type="ECO:0000313" key="2">
    <source>
        <dbReference type="EMBL" id="AHI58571.1"/>
    </source>
</evidence>
<gene>
    <name evidence="2" type="ORF">P344_06340</name>
</gene>
<dbReference type="PATRIC" id="fig|838561.3.peg.1216"/>
<accession>W0GQR2</accession>
<organism evidence="2 3">
    <name type="scientific">Spiroplasma mirum ATCC 29335</name>
    <dbReference type="NCBI Taxonomy" id="838561"/>
    <lineage>
        <taxon>Bacteria</taxon>
        <taxon>Bacillati</taxon>
        <taxon>Mycoplasmatota</taxon>
        <taxon>Mollicutes</taxon>
        <taxon>Entomoplasmatales</taxon>
        <taxon>Spiroplasmataceae</taxon>
        <taxon>Spiroplasma</taxon>
    </lineage>
</organism>
<protein>
    <submittedName>
        <fullName evidence="2">Uncharacterized protein</fullName>
    </submittedName>
</protein>
<reference evidence="2 3" key="1">
    <citation type="submission" date="2013-09" db="EMBL/GenBank/DDBJ databases">
        <title>Complete genome sequence of Spiroplasma mirum suckling mouse cataract agent.</title>
        <authorList>
            <person name="Landry C.A."/>
            <person name="Bastian F.O."/>
            <person name="Thune R.L."/>
        </authorList>
    </citation>
    <scope>NUCLEOTIDE SEQUENCE [LARGE SCALE GENOMIC DNA]</scope>
    <source>
        <strain evidence="2 3">SMCA</strain>
    </source>
</reference>
<dbReference type="STRING" id="838561.P344_06340"/>
<dbReference type="KEGG" id="smia:P344_06340"/>
<feature type="compositionally biased region" description="Polar residues" evidence="1">
    <location>
        <begin position="21"/>
        <end position="34"/>
    </location>
</feature>
<dbReference type="RefSeq" id="WP_025317799.1">
    <property type="nucleotide sequence ID" value="NZ_CP002082.1"/>
</dbReference>
<feature type="compositionally biased region" description="Polar residues" evidence="1">
    <location>
        <begin position="1"/>
        <end position="14"/>
    </location>
</feature>
<feature type="region of interest" description="Disordered" evidence="1">
    <location>
        <begin position="1"/>
        <end position="40"/>
    </location>
</feature>
<feature type="compositionally biased region" description="Polar residues" evidence="1">
    <location>
        <begin position="57"/>
        <end position="68"/>
    </location>
</feature>
<dbReference type="HOGENOM" id="CLU_648767_0_0_14"/>
<dbReference type="AlphaFoldDB" id="W0GQR2"/>
<dbReference type="KEGG" id="smir:SMM_1064"/>
<keyword evidence="3" id="KW-1185">Reference proteome</keyword>
<dbReference type="OrthoDB" id="9914775at2"/>